<organism evidence="1 2">
    <name type="scientific">Ideonella azotifigens</name>
    <dbReference type="NCBI Taxonomy" id="513160"/>
    <lineage>
        <taxon>Bacteria</taxon>
        <taxon>Pseudomonadati</taxon>
        <taxon>Pseudomonadota</taxon>
        <taxon>Betaproteobacteria</taxon>
        <taxon>Burkholderiales</taxon>
        <taxon>Sphaerotilaceae</taxon>
        <taxon>Ideonella</taxon>
    </lineage>
</organism>
<proteinExistence type="predicted"/>
<sequence>MLARMAARARFSQAGFSSTFYLPVLRPRCHRLVMLSLDDALLIYAPKMPNNLRLSFLAASLVLACGFSSAQAADNAPQTLRFADFFQTPVGAAGLQPTERLLAAQDQQVRLVGWMVAQEDPAPGAFLLTARPVQMSEHADGDADDLPPATVLVRLPDASRVLPHQPGLIELQGRLHYGRTVAPDGRVAWLELQLAQP</sequence>
<evidence type="ECO:0000313" key="1">
    <source>
        <dbReference type="EMBL" id="GAA0745556.1"/>
    </source>
</evidence>
<comment type="caution">
    <text evidence="1">The sequence shown here is derived from an EMBL/GenBank/DDBJ whole genome shotgun (WGS) entry which is preliminary data.</text>
</comment>
<protein>
    <submittedName>
        <fullName evidence="1">Uncharacterized protein</fullName>
    </submittedName>
</protein>
<keyword evidence="2" id="KW-1185">Reference proteome</keyword>
<dbReference type="Proteomes" id="UP001500279">
    <property type="component" value="Unassembled WGS sequence"/>
</dbReference>
<reference evidence="2" key="1">
    <citation type="journal article" date="2019" name="Int. J. Syst. Evol. Microbiol.">
        <title>The Global Catalogue of Microorganisms (GCM) 10K type strain sequencing project: providing services to taxonomists for standard genome sequencing and annotation.</title>
        <authorList>
            <consortium name="The Broad Institute Genomics Platform"/>
            <consortium name="The Broad Institute Genome Sequencing Center for Infectious Disease"/>
            <person name="Wu L."/>
            <person name="Ma J."/>
        </authorList>
    </citation>
    <scope>NUCLEOTIDE SEQUENCE [LARGE SCALE GENOMIC DNA]</scope>
    <source>
        <strain evidence="2">JCM 15503</strain>
    </source>
</reference>
<accession>A0ABP3V0X4</accession>
<name>A0ABP3V0X4_9BURK</name>
<evidence type="ECO:0000313" key="2">
    <source>
        <dbReference type="Proteomes" id="UP001500279"/>
    </source>
</evidence>
<gene>
    <name evidence="1" type="ORF">GCM10009107_12030</name>
</gene>
<dbReference type="EMBL" id="BAAAEW010000006">
    <property type="protein sequence ID" value="GAA0745556.1"/>
    <property type="molecule type" value="Genomic_DNA"/>
</dbReference>